<name>A0A0L0BWQ8_LUCCU</name>
<sequence>MEIPSQIVYFNNGTNEDDREKDAIDKVSTKLDDEDRSESEFESTDDNEYLSPISRGPGRPCILRSGGPGNPRRNSTY</sequence>
<feature type="compositionally biased region" description="Basic and acidic residues" evidence="1">
    <location>
        <begin position="16"/>
        <end position="33"/>
    </location>
</feature>
<feature type="compositionally biased region" description="Acidic residues" evidence="1">
    <location>
        <begin position="34"/>
        <end position="48"/>
    </location>
</feature>
<reference evidence="2 3" key="1">
    <citation type="journal article" date="2015" name="Nat. Commun.">
        <title>Lucilia cuprina genome unlocks parasitic fly biology to underpin future interventions.</title>
        <authorList>
            <person name="Anstead C.A."/>
            <person name="Korhonen P.K."/>
            <person name="Young N.D."/>
            <person name="Hall R.S."/>
            <person name="Jex A.R."/>
            <person name="Murali S.C."/>
            <person name="Hughes D.S."/>
            <person name="Lee S.F."/>
            <person name="Perry T."/>
            <person name="Stroehlein A.J."/>
            <person name="Ansell B.R."/>
            <person name="Breugelmans B."/>
            <person name="Hofmann A."/>
            <person name="Qu J."/>
            <person name="Dugan S."/>
            <person name="Lee S.L."/>
            <person name="Chao H."/>
            <person name="Dinh H."/>
            <person name="Han Y."/>
            <person name="Doddapaneni H.V."/>
            <person name="Worley K.C."/>
            <person name="Muzny D.M."/>
            <person name="Ioannidis P."/>
            <person name="Waterhouse R.M."/>
            <person name="Zdobnov E.M."/>
            <person name="James P.J."/>
            <person name="Bagnall N.H."/>
            <person name="Kotze A.C."/>
            <person name="Gibbs R.A."/>
            <person name="Richards S."/>
            <person name="Batterham P."/>
            <person name="Gasser R.B."/>
        </authorList>
    </citation>
    <scope>NUCLEOTIDE SEQUENCE [LARGE SCALE GENOMIC DNA]</scope>
    <source>
        <strain evidence="2 3">LS</strain>
        <tissue evidence="2">Full body</tissue>
    </source>
</reference>
<evidence type="ECO:0000256" key="1">
    <source>
        <dbReference type="SAM" id="MobiDB-lite"/>
    </source>
</evidence>
<accession>A0A0L0BWQ8</accession>
<organism evidence="2 3">
    <name type="scientific">Lucilia cuprina</name>
    <name type="common">Green bottle fly</name>
    <name type="synonym">Australian sheep blowfly</name>
    <dbReference type="NCBI Taxonomy" id="7375"/>
    <lineage>
        <taxon>Eukaryota</taxon>
        <taxon>Metazoa</taxon>
        <taxon>Ecdysozoa</taxon>
        <taxon>Arthropoda</taxon>
        <taxon>Hexapoda</taxon>
        <taxon>Insecta</taxon>
        <taxon>Pterygota</taxon>
        <taxon>Neoptera</taxon>
        <taxon>Endopterygota</taxon>
        <taxon>Diptera</taxon>
        <taxon>Brachycera</taxon>
        <taxon>Muscomorpha</taxon>
        <taxon>Oestroidea</taxon>
        <taxon>Calliphoridae</taxon>
        <taxon>Luciliinae</taxon>
        <taxon>Lucilia</taxon>
    </lineage>
</organism>
<proteinExistence type="predicted"/>
<keyword evidence="3" id="KW-1185">Reference proteome</keyword>
<dbReference type="Proteomes" id="UP000037069">
    <property type="component" value="Unassembled WGS sequence"/>
</dbReference>
<protein>
    <submittedName>
        <fullName evidence="2">Uncharacterized protein</fullName>
    </submittedName>
</protein>
<evidence type="ECO:0000313" key="2">
    <source>
        <dbReference type="EMBL" id="KNC23689.1"/>
    </source>
</evidence>
<gene>
    <name evidence="2" type="ORF">FF38_10079</name>
</gene>
<feature type="region of interest" description="Disordered" evidence="1">
    <location>
        <begin position="1"/>
        <end position="77"/>
    </location>
</feature>
<evidence type="ECO:0000313" key="3">
    <source>
        <dbReference type="Proteomes" id="UP000037069"/>
    </source>
</evidence>
<dbReference type="AlphaFoldDB" id="A0A0L0BWQ8"/>
<dbReference type="EMBL" id="JRES01001307">
    <property type="protein sequence ID" value="KNC23689.1"/>
    <property type="molecule type" value="Genomic_DNA"/>
</dbReference>
<comment type="caution">
    <text evidence="2">The sequence shown here is derived from an EMBL/GenBank/DDBJ whole genome shotgun (WGS) entry which is preliminary data.</text>
</comment>